<reference evidence="2 3" key="1">
    <citation type="journal article" date="2018" name="Mol. Plant">
        <title>The genome of Artemisia annua provides insight into the evolution of Asteraceae family and artemisinin biosynthesis.</title>
        <authorList>
            <person name="Shen Q."/>
            <person name="Zhang L."/>
            <person name="Liao Z."/>
            <person name="Wang S."/>
            <person name="Yan T."/>
            <person name="Shi P."/>
            <person name="Liu M."/>
            <person name="Fu X."/>
            <person name="Pan Q."/>
            <person name="Wang Y."/>
            <person name="Lv Z."/>
            <person name="Lu X."/>
            <person name="Zhang F."/>
            <person name="Jiang W."/>
            <person name="Ma Y."/>
            <person name="Chen M."/>
            <person name="Hao X."/>
            <person name="Li L."/>
            <person name="Tang Y."/>
            <person name="Lv G."/>
            <person name="Zhou Y."/>
            <person name="Sun X."/>
            <person name="Brodelius P.E."/>
            <person name="Rose J.K.C."/>
            <person name="Tang K."/>
        </authorList>
    </citation>
    <scope>NUCLEOTIDE SEQUENCE [LARGE SCALE GENOMIC DNA]</scope>
    <source>
        <strain evidence="3">cv. Huhao1</strain>
        <tissue evidence="2">Leaf</tissue>
    </source>
</reference>
<evidence type="ECO:0000313" key="3">
    <source>
        <dbReference type="Proteomes" id="UP000245207"/>
    </source>
</evidence>
<evidence type="ECO:0000313" key="2">
    <source>
        <dbReference type="EMBL" id="PWA91408.1"/>
    </source>
</evidence>
<gene>
    <name evidence="2" type="ORF">CTI12_AA080820</name>
</gene>
<keyword evidence="3" id="KW-1185">Reference proteome</keyword>
<evidence type="ECO:0000256" key="1">
    <source>
        <dbReference type="SAM" id="MobiDB-lite"/>
    </source>
</evidence>
<accession>A0A2U1Q046</accession>
<feature type="compositionally biased region" description="Polar residues" evidence="1">
    <location>
        <begin position="123"/>
        <end position="137"/>
    </location>
</feature>
<feature type="compositionally biased region" description="Polar residues" evidence="1">
    <location>
        <begin position="66"/>
        <end position="76"/>
    </location>
</feature>
<evidence type="ECO:0008006" key="4">
    <source>
        <dbReference type="Google" id="ProtNLM"/>
    </source>
</evidence>
<comment type="caution">
    <text evidence="2">The sequence shown here is derived from an EMBL/GenBank/DDBJ whole genome shotgun (WGS) entry which is preliminary data.</text>
</comment>
<dbReference type="AlphaFoldDB" id="A0A2U1Q046"/>
<name>A0A2U1Q046_ARTAN</name>
<proteinExistence type="predicted"/>
<dbReference type="EMBL" id="PKPP01000545">
    <property type="protein sequence ID" value="PWA91408.1"/>
    <property type="molecule type" value="Genomic_DNA"/>
</dbReference>
<organism evidence="2 3">
    <name type="scientific">Artemisia annua</name>
    <name type="common">Sweet wormwood</name>
    <dbReference type="NCBI Taxonomy" id="35608"/>
    <lineage>
        <taxon>Eukaryota</taxon>
        <taxon>Viridiplantae</taxon>
        <taxon>Streptophyta</taxon>
        <taxon>Embryophyta</taxon>
        <taxon>Tracheophyta</taxon>
        <taxon>Spermatophyta</taxon>
        <taxon>Magnoliopsida</taxon>
        <taxon>eudicotyledons</taxon>
        <taxon>Gunneridae</taxon>
        <taxon>Pentapetalae</taxon>
        <taxon>asterids</taxon>
        <taxon>campanulids</taxon>
        <taxon>Asterales</taxon>
        <taxon>Asteraceae</taxon>
        <taxon>Asteroideae</taxon>
        <taxon>Anthemideae</taxon>
        <taxon>Artemisiinae</taxon>
        <taxon>Artemisia</taxon>
    </lineage>
</organism>
<dbReference type="Proteomes" id="UP000245207">
    <property type="component" value="Unassembled WGS sequence"/>
</dbReference>
<protein>
    <recommendedName>
        <fullName evidence="4">Helitron helicase-like domain-containing protein</fullName>
    </recommendedName>
</protein>
<feature type="region of interest" description="Disordered" evidence="1">
    <location>
        <begin position="123"/>
        <end position="144"/>
    </location>
</feature>
<feature type="region of interest" description="Disordered" evidence="1">
    <location>
        <begin position="66"/>
        <end position="101"/>
    </location>
</feature>
<sequence length="319" mass="36333">MKTKQKAVRRNLPYLDPYLDVQQMDISSATSKRKNPVCEDTTSNTCNGNVSKKICQRQGALGHQNSLESMQTSDKGQQPLPESHRSTNVLYAKPKSTANSIRVSTDATDSPLISFQRQMPSSLNSVAESSQLQNTKRASNRNYKRHRQIRNKEADTTVHSSNTPHNINNYRKRPRFMQDLQRSDTYIQSNRRQRRRTVQGNCDQVCSHCKALFWYDERIKSGSPRFPQYHRCCNNGKVSLPANEDCPDYMKLKLFRTARDKMETADIADFKLKLFGVSGSKQYDLPTGDSIGAIVFEGGQMFLLIMISLSKNVAVNHNE</sequence>